<evidence type="ECO:0000313" key="9">
    <source>
        <dbReference type="EMBL" id="CAB4199971.1"/>
    </source>
</evidence>
<dbReference type="CDD" id="cd00796">
    <property type="entry name" value="INT_Rci_Hp1_C"/>
    <property type="match status" value="1"/>
</dbReference>
<dbReference type="GO" id="GO:0015074">
    <property type="term" value="P:DNA integration"/>
    <property type="evidence" value="ECO:0007669"/>
    <property type="project" value="InterPro"/>
</dbReference>
<evidence type="ECO:0000256" key="4">
    <source>
        <dbReference type="ARBA" id="ARBA00022801"/>
    </source>
</evidence>
<dbReference type="GO" id="GO:0006310">
    <property type="term" value="P:DNA recombination"/>
    <property type="evidence" value="ECO:0007669"/>
    <property type="project" value="UniProtKB-KW"/>
</dbReference>
<evidence type="ECO:0000256" key="7">
    <source>
        <dbReference type="ARBA" id="ARBA00023195"/>
    </source>
</evidence>
<keyword evidence="7" id="KW-1160">Virus entry into host cell</keyword>
<accession>A0A6J5S0W9</accession>
<dbReference type="Gene3D" id="1.10.443.10">
    <property type="entry name" value="Intergrase catalytic core"/>
    <property type="match status" value="1"/>
</dbReference>
<evidence type="ECO:0000256" key="6">
    <source>
        <dbReference type="ARBA" id="ARBA00023172"/>
    </source>
</evidence>
<comment type="similarity">
    <text evidence="1">Belongs to the 'phage' integrase family.</text>
</comment>
<keyword evidence="7" id="KW-1179">Viral genome integration</keyword>
<name>A0A6J5S0W9_9CAUD</name>
<dbReference type="EMBL" id="LR797294">
    <property type="protein sequence ID" value="CAB4199971.1"/>
    <property type="molecule type" value="Genomic_DNA"/>
</dbReference>
<feature type="domain" description="Tyr recombinase" evidence="8">
    <location>
        <begin position="165"/>
        <end position="333"/>
    </location>
</feature>
<evidence type="ECO:0000259" key="8">
    <source>
        <dbReference type="PROSITE" id="PS51898"/>
    </source>
</evidence>
<gene>
    <name evidence="9" type="ORF">UFOVP1356_17</name>
</gene>
<dbReference type="GO" id="GO:0075713">
    <property type="term" value="P:establishment of integrated proviral latency"/>
    <property type="evidence" value="ECO:0007669"/>
    <property type="project" value="UniProtKB-KW"/>
</dbReference>
<dbReference type="PANTHER" id="PTHR30349:SF41">
    <property type="entry name" value="INTEGRASE_RECOMBINASE PROTEIN MJ0367-RELATED"/>
    <property type="match status" value="1"/>
</dbReference>
<dbReference type="GO" id="GO:0044826">
    <property type="term" value="P:viral genome integration into host DNA"/>
    <property type="evidence" value="ECO:0007669"/>
    <property type="project" value="UniProtKB-KW"/>
</dbReference>
<dbReference type="InterPro" id="IPR013762">
    <property type="entry name" value="Integrase-like_cat_sf"/>
</dbReference>
<dbReference type="InterPro" id="IPR002104">
    <property type="entry name" value="Integrase_catalytic"/>
</dbReference>
<dbReference type="InterPro" id="IPR011010">
    <property type="entry name" value="DNA_brk_join_enz"/>
</dbReference>
<keyword evidence="6" id="KW-0233">DNA recombination</keyword>
<proteinExistence type="inferred from homology"/>
<keyword evidence="4" id="KW-0378">Hydrolase</keyword>
<dbReference type="PROSITE" id="PS51898">
    <property type="entry name" value="TYR_RECOMBINASE"/>
    <property type="match status" value="1"/>
</dbReference>
<dbReference type="PANTHER" id="PTHR30349">
    <property type="entry name" value="PHAGE INTEGRASE-RELATED"/>
    <property type="match status" value="1"/>
</dbReference>
<evidence type="ECO:0000256" key="5">
    <source>
        <dbReference type="ARBA" id="ARBA00023125"/>
    </source>
</evidence>
<reference evidence="9" key="1">
    <citation type="submission" date="2020-05" db="EMBL/GenBank/DDBJ databases">
        <authorList>
            <person name="Chiriac C."/>
            <person name="Salcher M."/>
            <person name="Ghai R."/>
            <person name="Kavagutti S V."/>
        </authorList>
    </citation>
    <scope>NUCLEOTIDE SEQUENCE</scope>
</reference>
<evidence type="ECO:0000256" key="2">
    <source>
        <dbReference type="ARBA" id="ARBA00016082"/>
    </source>
</evidence>
<evidence type="ECO:0000256" key="1">
    <source>
        <dbReference type="ARBA" id="ARBA00008857"/>
    </source>
</evidence>
<evidence type="ECO:0000256" key="3">
    <source>
        <dbReference type="ARBA" id="ARBA00022679"/>
    </source>
</evidence>
<protein>
    <recommendedName>
        <fullName evidence="2">Integrase</fullName>
    </recommendedName>
</protein>
<organism evidence="9">
    <name type="scientific">uncultured Caudovirales phage</name>
    <dbReference type="NCBI Taxonomy" id="2100421"/>
    <lineage>
        <taxon>Viruses</taxon>
        <taxon>Duplodnaviria</taxon>
        <taxon>Heunggongvirae</taxon>
        <taxon>Uroviricota</taxon>
        <taxon>Caudoviricetes</taxon>
        <taxon>Peduoviridae</taxon>
        <taxon>Maltschvirus</taxon>
        <taxon>Maltschvirus maltsch</taxon>
    </lineage>
</organism>
<dbReference type="SUPFAM" id="SSF56349">
    <property type="entry name" value="DNA breaking-rejoining enzymes"/>
    <property type="match status" value="1"/>
</dbReference>
<dbReference type="GO" id="GO:0003677">
    <property type="term" value="F:DNA binding"/>
    <property type="evidence" value="ECO:0007669"/>
    <property type="project" value="UniProtKB-KW"/>
</dbReference>
<keyword evidence="5" id="KW-0238">DNA-binding</keyword>
<dbReference type="GO" id="GO:0016740">
    <property type="term" value="F:transferase activity"/>
    <property type="evidence" value="ECO:0007669"/>
    <property type="project" value="UniProtKB-KW"/>
</dbReference>
<dbReference type="InterPro" id="IPR050090">
    <property type="entry name" value="Tyrosine_recombinase_XerCD"/>
</dbReference>
<dbReference type="GO" id="GO:0016787">
    <property type="term" value="F:hydrolase activity"/>
    <property type="evidence" value="ECO:0007669"/>
    <property type="project" value="UniProtKB-KW"/>
</dbReference>
<keyword evidence="3" id="KW-0808">Transferase</keyword>
<sequence length="333" mass="38284">MASIIKISGNWRAQVRRRGHPTRTDTFPTKALALKWATQVEADIDAGRATTVPQRSKNTVGELVDRYTDEVGGSKPFGRNKADVLSKIRKHLADEIAADLTPERVVDYIRKDRKVHDVTAGIDLTYLKGVLKIAKALWRIPVQPSVVDDAREILKYMGSINRSAERDRRPTPTELDQLRGWFAGSTSLTPDIFDFILASCFRPPSEIIRLRWQDLNHKDKTIVIHDRKDPRKKIGNHQTVPLLHGAYEIIMRQKKTSEFIFPANGGTWSSIFPRACREFEIEDLRLYDLRHEAITRLVEANKHSIPEMMLITGHKDPKQLMRYTQLRARDLHR</sequence>
<keyword evidence="7" id="KW-0229">DNA integration</keyword>
<dbReference type="Pfam" id="PF00589">
    <property type="entry name" value="Phage_integrase"/>
    <property type="match status" value="1"/>
</dbReference>